<organism evidence="8 9">
    <name type="scientific">Pelagicoccus albus</name>
    <dbReference type="NCBI Taxonomy" id="415222"/>
    <lineage>
        <taxon>Bacteria</taxon>
        <taxon>Pseudomonadati</taxon>
        <taxon>Verrucomicrobiota</taxon>
        <taxon>Opitutia</taxon>
        <taxon>Puniceicoccales</taxon>
        <taxon>Pelagicoccaceae</taxon>
        <taxon>Pelagicoccus</taxon>
    </lineage>
</organism>
<dbReference type="GO" id="GO:0005524">
    <property type="term" value="F:ATP binding"/>
    <property type="evidence" value="ECO:0007669"/>
    <property type="project" value="UniProtKB-KW"/>
</dbReference>
<dbReference type="GO" id="GO:0019563">
    <property type="term" value="P:glycerol catabolic process"/>
    <property type="evidence" value="ECO:0007669"/>
    <property type="project" value="TreeGrafter"/>
</dbReference>
<dbReference type="PANTHER" id="PTHR10196:SF69">
    <property type="entry name" value="GLYCEROL KINASE"/>
    <property type="match status" value="1"/>
</dbReference>
<dbReference type="InterPro" id="IPR043129">
    <property type="entry name" value="ATPase_NBD"/>
</dbReference>
<keyword evidence="3" id="KW-0547">Nucleotide-binding</keyword>
<dbReference type="RefSeq" id="WP_185661939.1">
    <property type="nucleotide sequence ID" value="NZ_CAWPOO010000013.1"/>
</dbReference>
<dbReference type="GO" id="GO:0004370">
    <property type="term" value="F:glycerol kinase activity"/>
    <property type="evidence" value="ECO:0007669"/>
    <property type="project" value="UniProtKB-EC"/>
</dbReference>
<keyword evidence="4 8" id="KW-0418">Kinase</keyword>
<reference evidence="8 9" key="1">
    <citation type="submission" date="2020-07" db="EMBL/GenBank/DDBJ databases">
        <authorList>
            <person name="Feng X."/>
        </authorList>
    </citation>
    <scope>NUCLEOTIDE SEQUENCE [LARGE SCALE GENOMIC DNA]</scope>
    <source>
        <strain evidence="8 9">JCM23202</strain>
    </source>
</reference>
<evidence type="ECO:0000256" key="1">
    <source>
        <dbReference type="ARBA" id="ARBA00009156"/>
    </source>
</evidence>
<comment type="caution">
    <text evidence="8">The sequence shown here is derived from an EMBL/GenBank/DDBJ whole genome shotgun (WGS) entry which is preliminary data.</text>
</comment>
<comment type="similarity">
    <text evidence="1">Belongs to the FGGY kinase family.</text>
</comment>
<evidence type="ECO:0000256" key="4">
    <source>
        <dbReference type="ARBA" id="ARBA00022777"/>
    </source>
</evidence>
<dbReference type="Pfam" id="PF00370">
    <property type="entry name" value="FGGY_N"/>
    <property type="match status" value="1"/>
</dbReference>
<proteinExistence type="inferred from homology"/>
<evidence type="ECO:0000313" key="8">
    <source>
        <dbReference type="EMBL" id="MBC2608084.1"/>
    </source>
</evidence>
<dbReference type="CDD" id="cd07769">
    <property type="entry name" value="ASKHA_NBD_FGGY_GK"/>
    <property type="match status" value="1"/>
</dbReference>
<feature type="domain" description="Carbohydrate kinase FGGY C-terminal" evidence="7">
    <location>
        <begin position="260"/>
        <end position="447"/>
    </location>
</feature>
<dbReference type="Gene3D" id="3.30.420.40">
    <property type="match status" value="2"/>
</dbReference>
<gene>
    <name evidence="8" type="primary">glpK</name>
    <name evidence="8" type="ORF">H5P27_18665</name>
</gene>
<dbReference type="Pfam" id="PF02782">
    <property type="entry name" value="FGGY_C"/>
    <property type="match status" value="1"/>
</dbReference>
<keyword evidence="5" id="KW-0067">ATP-binding</keyword>
<dbReference type="PANTHER" id="PTHR10196">
    <property type="entry name" value="SUGAR KINASE"/>
    <property type="match status" value="1"/>
</dbReference>
<evidence type="ECO:0000259" key="7">
    <source>
        <dbReference type="Pfam" id="PF02782"/>
    </source>
</evidence>
<feature type="domain" description="Carbohydrate kinase FGGY N-terminal" evidence="6">
    <location>
        <begin position="4"/>
        <end position="249"/>
    </location>
</feature>
<evidence type="ECO:0000256" key="2">
    <source>
        <dbReference type="ARBA" id="ARBA00022679"/>
    </source>
</evidence>
<dbReference type="InterPro" id="IPR000577">
    <property type="entry name" value="Carb_kinase_FGGY"/>
</dbReference>
<dbReference type="InterPro" id="IPR018485">
    <property type="entry name" value="FGGY_C"/>
</dbReference>
<dbReference type="EMBL" id="JACHVC010000013">
    <property type="protein sequence ID" value="MBC2608084.1"/>
    <property type="molecule type" value="Genomic_DNA"/>
</dbReference>
<evidence type="ECO:0000259" key="6">
    <source>
        <dbReference type="Pfam" id="PF00370"/>
    </source>
</evidence>
<dbReference type="AlphaFoldDB" id="A0A7X1B9D1"/>
<accession>A0A7X1B9D1</accession>
<dbReference type="PIRSF" id="PIRSF000538">
    <property type="entry name" value="GlpK"/>
    <property type="match status" value="1"/>
</dbReference>
<sequence>MPLILSIDQSTSATKALLFSETGEILERASLEHAQLYPKPGWVEHDAEEIWQNTLAVVSKVLGSDAAKAGEVACVSIANQRETVVIFEKGTGRPLCKAMVWQCRRGVGYCDLAVADGFNEMVEERTGLKIDAYFSASKLKWAMRNNPEVAQMIASGEALVGTIDAYLVYRLTEGRTFATDTTNASRTLLFDIAKLDWDDELCRLWETPREALPEVRDSSARFGETTFDGLLQEPLPICGVMGDSQAALFAQGCYEPGTAKVTLGTGSSIMLNIGSELKRSDKGVVTSLAWTMGGVPTYAYEGIIISAASTLSWLKDQLGIFQSYSEMEPMAEELEDNGGVYLVPAFTGLGLPYWRADARASIVGLTSQSDRRHVVRAGQESIAYQICEALSVMQSEAGLRLKSLNADGGPTSNRFLMQFAADLCGVEIGIATTPECSPMGAMLSGLIGMGLLEKPSDFFLNRAAGVRFRPSMVDSEVEKLLGQWRDAVASVLTPRSPLAENFQNSEIEVVK</sequence>
<dbReference type="InterPro" id="IPR018484">
    <property type="entry name" value="FGGY_N"/>
</dbReference>
<keyword evidence="9" id="KW-1185">Reference proteome</keyword>
<dbReference type="Proteomes" id="UP000526501">
    <property type="component" value="Unassembled WGS sequence"/>
</dbReference>
<dbReference type="SUPFAM" id="SSF53067">
    <property type="entry name" value="Actin-like ATPase domain"/>
    <property type="match status" value="2"/>
</dbReference>
<evidence type="ECO:0000313" key="9">
    <source>
        <dbReference type="Proteomes" id="UP000526501"/>
    </source>
</evidence>
<name>A0A7X1B9D1_9BACT</name>
<dbReference type="NCBIfam" id="NF000756">
    <property type="entry name" value="PRK00047.1"/>
    <property type="match status" value="1"/>
</dbReference>
<evidence type="ECO:0000256" key="3">
    <source>
        <dbReference type="ARBA" id="ARBA00022741"/>
    </source>
</evidence>
<protein>
    <submittedName>
        <fullName evidence="8">Glycerol kinase GlpK</fullName>
        <ecNumber evidence="8">2.7.1.30</ecNumber>
    </submittedName>
</protein>
<dbReference type="EC" id="2.7.1.30" evidence="8"/>
<keyword evidence="2 8" id="KW-0808">Transferase</keyword>
<dbReference type="GO" id="GO:0005829">
    <property type="term" value="C:cytosol"/>
    <property type="evidence" value="ECO:0007669"/>
    <property type="project" value="TreeGrafter"/>
</dbReference>
<evidence type="ECO:0000256" key="5">
    <source>
        <dbReference type="ARBA" id="ARBA00022840"/>
    </source>
</evidence>